<feature type="compositionally biased region" description="Low complexity" evidence="2">
    <location>
        <begin position="155"/>
        <end position="179"/>
    </location>
</feature>
<evidence type="ECO:0000256" key="2">
    <source>
        <dbReference type="SAM" id="MobiDB-lite"/>
    </source>
</evidence>
<keyword evidence="1" id="KW-0175">Coiled coil</keyword>
<dbReference type="RefSeq" id="XP_027602924.2">
    <property type="nucleotide sequence ID" value="XM_027747123.2"/>
</dbReference>
<feature type="region of interest" description="Disordered" evidence="2">
    <location>
        <begin position="69"/>
        <end position="105"/>
    </location>
</feature>
<feature type="compositionally biased region" description="Low complexity" evidence="2">
    <location>
        <begin position="1"/>
        <end position="31"/>
    </location>
</feature>
<dbReference type="CTD" id="149483"/>
<dbReference type="PANTHER" id="PTHR33820:SF4">
    <property type="entry name" value="COILED-COIL DOMAIN-CONTAINING PROTEIN 17"/>
    <property type="match status" value="1"/>
</dbReference>
<sequence length="500" mass="52793">MTQAGGAAALPALPSAQHSNSGSNTASTAAGRVPDMGSFPCPRCRMAFSSRQLLRAHQEKLCLGIPEPASSCLHGGNPLPEEGAPGTAGRPRDTSVGVSLHGDGPEPHHRLELPGVSAAVWGQRGPGWARGAPLGAVLTPRERALLRTADPASRTPTVQEGEPPQQPVLPQGQQQPPQELLEAHRSQMAEIQARTQQLEQQREGLCRQLAALGARGAGGPQPEQGELGLGQVLQAPKEQLRQVQAAQHRATLHLDTLLPPSGPLAAEARALRLSYLRAGGHDPAILDQLLHLQLEATVLEKGTTGLRRGRRMGKAQPQPCLPAGTLTPQPAPEAFPAVPAEPPGTGTQGLDAALLAVELENWRLEDEVLALKVRRERRADAGSRAAQRHSEELARLQAEVGMLRCHAEQAGPRLPPPILPPAMAPSLPPALAVPELFMEPPGPALGPGSPTGHVPQGLPLSPFVALEDPPPAQEPPEQHRPPRRLLETEGGTPRTHSRLS</sequence>
<feature type="coiled-coil region" evidence="1">
    <location>
        <begin position="181"/>
        <end position="208"/>
    </location>
</feature>
<feature type="compositionally biased region" description="Basic and acidic residues" evidence="2">
    <location>
        <begin position="476"/>
        <end position="487"/>
    </location>
</feature>
<reference evidence="4" key="1">
    <citation type="submission" date="2025-08" db="UniProtKB">
        <authorList>
            <consortium name="RefSeq"/>
        </authorList>
    </citation>
    <scope>IDENTIFICATION</scope>
    <source>
        <tissue evidence="4">Muscle</tissue>
    </source>
</reference>
<name>A0A6J2ISV7_9PASS</name>
<dbReference type="AlphaFoldDB" id="A0A6J2ISV7"/>
<dbReference type="InParanoid" id="A0A6J2ISV7"/>
<accession>A0A6J2ISV7</accession>
<proteinExistence type="predicted"/>
<gene>
    <name evidence="4" type="primary">CCDC17</name>
</gene>
<protein>
    <submittedName>
        <fullName evidence="4">Coiled-coil domain-containing protein 17 isoform X1</fullName>
    </submittedName>
</protein>
<evidence type="ECO:0000313" key="3">
    <source>
        <dbReference type="Proteomes" id="UP000504627"/>
    </source>
</evidence>
<feature type="region of interest" description="Disordered" evidence="2">
    <location>
        <begin position="1"/>
        <end position="33"/>
    </location>
</feature>
<dbReference type="PANTHER" id="PTHR33820">
    <property type="entry name" value="COILED-COIL DOMAIN-CONTAINING PROTEIN 17"/>
    <property type="match status" value="1"/>
</dbReference>
<evidence type="ECO:0000313" key="4">
    <source>
        <dbReference type="RefSeq" id="XP_027602924.2"/>
    </source>
</evidence>
<feature type="region of interest" description="Disordered" evidence="2">
    <location>
        <begin position="434"/>
        <end position="500"/>
    </location>
</feature>
<dbReference type="GeneID" id="114001727"/>
<evidence type="ECO:0000256" key="1">
    <source>
        <dbReference type="SAM" id="Coils"/>
    </source>
</evidence>
<feature type="region of interest" description="Disordered" evidence="2">
    <location>
        <begin position="150"/>
        <end position="179"/>
    </location>
</feature>
<dbReference type="InterPro" id="IPR038800">
    <property type="entry name" value="CCDC17"/>
</dbReference>
<organism evidence="3 4">
    <name type="scientific">Pipra filicauda</name>
    <name type="common">Wire-tailed manakin</name>
    <dbReference type="NCBI Taxonomy" id="649802"/>
    <lineage>
        <taxon>Eukaryota</taxon>
        <taxon>Metazoa</taxon>
        <taxon>Chordata</taxon>
        <taxon>Craniata</taxon>
        <taxon>Vertebrata</taxon>
        <taxon>Euteleostomi</taxon>
        <taxon>Archelosauria</taxon>
        <taxon>Archosauria</taxon>
        <taxon>Dinosauria</taxon>
        <taxon>Saurischia</taxon>
        <taxon>Theropoda</taxon>
        <taxon>Coelurosauria</taxon>
        <taxon>Aves</taxon>
        <taxon>Neognathae</taxon>
        <taxon>Neoaves</taxon>
        <taxon>Telluraves</taxon>
        <taxon>Australaves</taxon>
        <taxon>Passeriformes</taxon>
        <taxon>Pipridae</taxon>
        <taxon>Pipra</taxon>
    </lineage>
</organism>
<keyword evidence="3" id="KW-1185">Reference proteome</keyword>
<dbReference type="Proteomes" id="UP000504627">
    <property type="component" value="Unplaced"/>
</dbReference>